<protein>
    <submittedName>
        <fullName evidence="1">Uncharacterized protein</fullName>
    </submittedName>
</protein>
<comment type="caution">
    <text evidence="1">The sequence shown here is derived from an EMBL/GenBank/DDBJ whole genome shotgun (WGS) entry which is preliminary data.</text>
</comment>
<accession>A0AAN4ZH18</accession>
<name>A0AAN4ZH18_9BILA</name>
<dbReference type="EMBL" id="BTRK01000003">
    <property type="protein sequence ID" value="GMR41107.1"/>
    <property type="molecule type" value="Genomic_DNA"/>
</dbReference>
<sequence>CQLHKSIHVHEIERSAKNLHELHCSRIGRAHQQPLIHSHRYPNFVFHFHSTSNPAILMKEREISEILATFADSRHRDSHSFPHSDVDR</sequence>
<evidence type="ECO:0000313" key="2">
    <source>
        <dbReference type="Proteomes" id="UP001328107"/>
    </source>
</evidence>
<feature type="non-terminal residue" evidence="1">
    <location>
        <position position="1"/>
    </location>
</feature>
<gene>
    <name evidence="1" type="ORF">PMAYCL1PPCAC_11302</name>
</gene>
<keyword evidence="2" id="KW-1185">Reference proteome</keyword>
<organism evidence="1 2">
    <name type="scientific">Pristionchus mayeri</name>
    <dbReference type="NCBI Taxonomy" id="1317129"/>
    <lineage>
        <taxon>Eukaryota</taxon>
        <taxon>Metazoa</taxon>
        <taxon>Ecdysozoa</taxon>
        <taxon>Nematoda</taxon>
        <taxon>Chromadorea</taxon>
        <taxon>Rhabditida</taxon>
        <taxon>Rhabditina</taxon>
        <taxon>Diplogasteromorpha</taxon>
        <taxon>Diplogasteroidea</taxon>
        <taxon>Neodiplogasteridae</taxon>
        <taxon>Pristionchus</taxon>
    </lineage>
</organism>
<feature type="non-terminal residue" evidence="1">
    <location>
        <position position="88"/>
    </location>
</feature>
<proteinExistence type="predicted"/>
<dbReference type="AlphaFoldDB" id="A0AAN4ZH18"/>
<evidence type="ECO:0000313" key="1">
    <source>
        <dbReference type="EMBL" id="GMR41107.1"/>
    </source>
</evidence>
<dbReference type="Proteomes" id="UP001328107">
    <property type="component" value="Unassembled WGS sequence"/>
</dbReference>
<reference evidence="2" key="1">
    <citation type="submission" date="2022-10" db="EMBL/GenBank/DDBJ databases">
        <title>Genome assembly of Pristionchus species.</title>
        <authorList>
            <person name="Yoshida K."/>
            <person name="Sommer R.J."/>
        </authorList>
    </citation>
    <scope>NUCLEOTIDE SEQUENCE [LARGE SCALE GENOMIC DNA]</scope>
    <source>
        <strain evidence="2">RS5460</strain>
    </source>
</reference>